<accession>A0A1V8SC52</accession>
<comment type="caution">
    <text evidence="1">The sequence shown here is derived from an EMBL/GenBank/DDBJ whole genome shotgun (WGS) entry which is preliminary data.</text>
</comment>
<dbReference type="AlphaFoldDB" id="A0A1V8SC52"/>
<evidence type="ECO:0000313" key="1">
    <source>
        <dbReference type="EMBL" id="OQN96639.1"/>
    </source>
</evidence>
<name>A0A1V8SC52_9PEZI</name>
<protein>
    <submittedName>
        <fullName evidence="1">Uncharacterized protein</fullName>
    </submittedName>
</protein>
<organism evidence="1 2">
    <name type="scientific">Cryoendolithus antarcticus</name>
    <dbReference type="NCBI Taxonomy" id="1507870"/>
    <lineage>
        <taxon>Eukaryota</taxon>
        <taxon>Fungi</taxon>
        <taxon>Dikarya</taxon>
        <taxon>Ascomycota</taxon>
        <taxon>Pezizomycotina</taxon>
        <taxon>Dothideomycetes</taxon>
        <taxon>Dothideomycetidae</taxon>
        <taxon>Cladosporiales</taxon>
        <taxon>Cladosporiaceae</taxon>
        <taxon>Cryoendolithus</taxon>
    </lineage>
</organism>
<keyword evidence="2" id="KW-1185">Reference proteome</keyword>
<reference evidence="2" key="1">
    <citation type="submission" date="2017-03" db="EMBL/GenBank/DDBJ databases">
        <title>Genomes of endolithic fungi from Antarctica.</title>
        <authorList>
            <person name="Coleine C."/>
            <person name="Masonjones S."/>
            <person name="Stajich J.E."/>
        </authorList>
    </citation>
    <scope>NUCLEOTIDE SEQUENCE [LARGE SCALE GENOMIC DNA]</scope>
    <source>
        <strain evidence="2">CCFEE 5527</strain>
    </source>
</reference>
<dbReference type="EMBL" id="NAJO01000063">
    <property type="protein sequence ID" value="OQN96639.1"/>
    <property type="molecule type" value="Genomic_DNA"/>
</dbReference>
<dbReference type="Proteomes" id="UP000192596">
    <property type="component" value="Unassembled WGS sequence"/>
</dbReference>
<sequence length="357" mass="39911">MSNHKLTIPSRLRFSILSEDLPNTTLKREVASSNGIMQSEPTDDFFSTYPNMHVGAPPTQPSLGLLPSTDDESLYIARHNLDPDQCIRLWKALGADVPLTTIPDPHAFLATLPAEPRLFNGEIVQELEEISRQALQVDALSTLGSHGILNERASPIWLPYGTYLEGRPPIIYAQPDQPDHDILPYTTLPATSTPRTLNEAITHLALLHSVHLPPEVIIQVFDGLNVALQLLRWKTQQFSYEGVFHHPATSRHEALDEHYAGWAQRKLEHVGSTCAFLKEFWACVPSLEQLEGVEWEGIGELRWRVGMAKMEREEKGDEWCDVCTGRVGSVVLGEAQEDDEDGEKKVEVVVRLPPKVG</sequence>
<gene>
    <name evidence="1" type="ORF">B0A48_17279</name>
</gene>
<proteinExistence type="predicted"/>
<evidence type="ECO:0000313" key="2">
    <source>
        <dbReference type="Proteomes" id="UP000192596"/>
    </source>
</evidence>
<dbReference type="InParanoid" id="A0A1V8SC52"/>